<sequence>MLRAWVLAVAVPRFNSMFQVADEHEMQNHCTPNLKRSENTQPPPIHPTLEAGGVLVKGSSWLQTKAAGTTTTSGQFLVKWNKAISAKVELLPTTEHNNYQKMITAKAKVQESPPPKEEILGAQAKLCEKIAGLLHGCLGWDQKQVGDALCFLSIIYHDRYNEIQEDHFMVSNKDEFISDYDQFISLYNTCMSVEMASTTKDMHSHPVDNNPEPGHIPPRWGKKQYKCKAPAVVEQSCHSSCISKPPSKIITPTKHTGQELPKKTCVSDRWCWDTPTDAASGTIPGTRKCPPPPTMNNNCPCKKKHRE</sequence>
<dbReference type="AlphaFoldDB" id="A0A9P6BWI6"/>
<evidence type="ECO:0000313" key="2">
    <source>
        <dbReference type="EMBL" id="KAF9442941.1"/>
    </source>
</evidence>
<keyword evidence="3" id="KW-1185">Reference proteome</keyword>
<name>A0A9P6BWI6_9AGAR</name>
<comment type="caution">
    <text evidence="2">The sequence shown here is derived from an EMBL/GenBank/DDBJ whole genome shotgun (WGS) entry which is preliminary data.</text>
</comment>
<dbReference type="OrthoDB" id="3128446at2759"/>
<organism evidence="2 3">
    <name type="scientific">Macrolepiota fuliginosa MF-IS2</name>
    <dbReference type="NCBI Taxonomy" id="1400762"/>
    <lineage>
        <taxon>Eukaryota</taxon>
        <taxon>Fungi</taxon>
        <taxon>Dikarya</taxon>
        <taxon>Basidiomycota</taxon>
        <taxon>Agaricomycotina</taxon>
        <taxon>Agaricomycetes</taxon>
        <taxon>Agaricomycetidae</taxon>
        <taxon>Agaricales</taxon>
        <taxon>Agaricineae</taxon>
        <taxon>Agaricaceae</taxon>
        <taxon>Macrolepiota</taxon>
    </lineage>
</organism>
<dbReference type="EMBL" id="MU151542">
    <property type="protein sequence ID" value="KAF9442941.1"/>
    <property type="molecule type" value="Genomic_DNA"/>
</dbReference>
<feature type="region of interest" description="Disordered" evidence="1">
    <location>
        <begin position="283"/>
        <end position="307"/>
    </location>
</feature>
<gene>
    <name evidence="2" type="ORF">P691DRAFT_764741</name>
</gene>
<proteinExistence type="predicted"/>
<evidence type="ECO:0000313" key="3">
    <source>
        <dbReference type="Proteomes" id="UP000807342"/>
    </source>
</evidence>
<protein>
    <submittedName>
        <fullName evidence="2">Uncharacterized protein</fullName>
    </submittedName>
</protein>
<reference evidence="2" key="1">
    <citation type="submission" date="2020-11" db="EMBL/GenBank/DDBJ databases">
        <authorList>
            <consortium name="DOE Joint Genome Institute"/>
            <person name="Ahrendt S."/>
            <person name="Riley R."/>
            <person name="Andreopoulos W."/>
            <person name="Labutti K."/>
            <person name="Pangilinan J."/>
            <person name="Ruiz-Duenas F.J."/>
            <person name="Barrasa J.M."/>
            <person name="Sanchez-Garcia M."/>
            <person name="Camarero S."/>
            <person name="Miyauchi S."/>
            <person name="Serrano A."/>
            <person name="Linde D."/>
            <person name="Babiker R."/>
            <person name="Drula E."/>
            <person name="Ayuso-Fernandez I."/>
            <person name="Pacheco R."/>
            <person name="Padilla G."/>
            <person name="Ferreira P."/>
            <person name="Barriuso J."/>
            <person name="Kellner H."/>
            <person name="Castanera R."/>
            <person name="Alfaro M."/>
            <person name="Ramirez L."/>
            <person name="Pisabarro A.G."/>
            <person name="Kuo A."/>
            <person name="Tritt A."/>
            <person name="Lipzen A."/>
            <person name="He G."/>
            <person name="Yan M."/>
            <person name="Ng V."/>
            <person name="Cullen D."/>
            <person name="Martin F."/>
            <person name="Rosso M.-N."/>
            <person name="Henrissat B."/>
            <person name="Hibbett D."/>
            <person name="Martinez A.T."/>
            <person name="Grigoriev I.V."/>
        </authorList>
    </citation>
    <scope>NUCLEOTIDE SEQUENCE</scope>
    <source>
        <strain evidence="2">MF-IS2</strain>
    </source>
</reference>
<evidence type="ECO:0000256" key="1">
    <source>
        <dbReference type="SAM" id="MobiDB-lite"/>
    </source>
</evidence>
<dbReference type="Proteomes" id="UP000807342">
    <property type="component" value="Unassembled WGS sequence"/>
</dbReference>
<accession>A0A9P6BWI6</accession>